<feature type="compositionally biased region" description="Low complexity" evidence="1">
    <location>
        <begin position="295"/>
        <end position="306"/>
    </location>
</feature>
<dbReference type="Proteomes" id="UP000694569">
    <property type="component" value="Unplaced"/>
</dbReference>
<evidence type="ECO:0000256" key="2">
    <source>
        <dbReference type="SAM" id="SignalP"/>
    </source>
</evidence>
<feature type="compositionally biased region" description="Low complexity" evidence="1">
    <location>
        <begin position="1479"/>
        <end position="1496"/>
    </location>
</feature>
<dbReference type="InterPro" id="IPR003959">
    <property type="entry name" value="ATPase_AAA_core"/>
</dbReference>
<dbReference type="GO" id="GO:0003677">
    <property type="term" value="F:DNA binding"/>
    <property type="evidence" value="ECO:0007669"/>
    <property type="project" value="TreeGrafter"/>
</dbReference>
<feature type="compositionally biased region" description="Basic and acidic residues" evidence="1">
    <location>
        <begin position="489"/>
        <end position="501"/>
    </location>
</feature>
<dbReference type="Gene3D" id="3.40.50.300">
    <property type="entry name" value="P-loop containing nucleotide triphosphate hydrolases"/>
    <property type="match status" value="2"/>
</dbReference>
<feature type="compositionally biased region" description="Polar residues" evidence="1">
    <location>
        <begin position="208"/>
        <end position="221"/>
    </location>
</feature>
<dbReference type="GeneTree" id="ENSGT00940000153469"/>
<feature type="chain" id="PRO_5034345071" evidence="2">
    <location>
        <begin position="19"/>
        <end position="1731"/>
    </location>
</feature>
<feature type="region of interest" description="Disordered" evidence="1">
    <location>
        <begin position="686"/>
        <end position="731"/>
    </location>
</feature>
<evidence type="ECO:0000313" key="5">
    <source>
        <dbReference type="Proteomes" id="UP000694569"/>
    </source>
</evidence>
<name>A0A8C5WJ06_9ANUR</name>
<feature type="domain" description="AAA+ ATPase" evidence="3">
    <location>
        <begin position="1055"/>
        <end position="1286"/>
    </location>
</feature>
<feature type="compositionally biased region" description="Polar residues" evidence="1">
    <location>
        <begin position="82"/>
        <end position="106"/>
    </location>
</feature>
<feature type="region of interest" description="Disordered" evidence="1">
    <location>
        <begin position="392"/>
        <end position="564"/>
    </location>
</feature>
<organism evidence="4 5">
    <name type="scientific">Leptobrachium leishanense</name>
    <name type="common">Leishan spiny toad</name>
    <dbReference type="NCBI Taxonomy" id="445787"/>
    <lineage>
        <taxon>Eukaryota</taxon>
        <taxon>Metazoa</taxon>
        <taxon>Chordata</taxon>
        <taxon>Craniata</taxon>
        <taxon>Vertebrata</taxon>
        <taxon>Euteleostomi</taxon>
        <taxon>Amphibia</taxon>
        <taxon>Batrachia</taxon>
        <taxon>Anura</taxon>
        <taxon>Pelobatoidea</taxon>
        <taxon>Megophryidae</taxon>
        <taxon>Leptobrachium</taxon>
    </lineage>
</organism>
<evidence type="ECO:0000256" key="1">
    <source>
        <dbReference type="SAM" id="MobiDB-lite"/>
    </source>
</evidence>
<dbReference type="GO" id="GO:0005634">
    <property type="term" value="C:nucleus"/>
    <property type="evidence" value="ECO:0007669"/>
    <property type="project" value="TreeGrafter"/>
</dbReference>
<dbReference type="GO" id="GO:0005524">
    <property type="term" value="F:ATP binding"/>
    <property type="evidence" value="ECO:0007669"/>
    <property type="project" value="InterPro"/>
</dbReference>
<dbReference type="InterPro" id="IPR027417">
    <property type="entry name" value="P-loop_NTPase"/>
</dbReference>
<feature type="compositionally biased region" description="Basic and acidic residues" evidence="1">
    <location>
        <begin position="923"/>
        <end position="934"/>
    </location>
</feature>
<dbReference type="Pfam" id="PF00004">
    <property type="entry name" value="AAA"/>
    <property type="match status" value="1"/>
</dbReference>
<feature type="compositionally biased region" description="Polar residues" evidence="1">
    <location>
        <begin position="266"/>
        <end position="277"/>
    </location>
</feature>
<protein>
    <submittedName>
        <fullName evidence="4">ATPase family AAA domain containing 5</fullName>
    </submittedName>
</protein>
<keyword evidence="2" id="KW-0732">Signal</keyword>
<dbReference type="GO" id="GO:0016887">
    <property type="term" value="F:ATP hydrolysis activity"/>
    <property type="evidence" value="ECO:0007669"/>
    <property type="project" value="InterPro"/>
</dbReference>
<gene>
    <name evidence="4" type="primary">ATAD5</name>
</gene>
<feature type="region of interest" description="Disordered" evidence="1">
    <location>
        <begin position="947"/>
        <end position="969"/>
    </location>
</feature>
<feature type="compositionally biased region" description="Polar residues" evidence="1">
    <location>
        <begin position="319"/>
        <end position="328"/>
    </location>
</feature>
<feature type="compositionally biased region" description="Basic residues" evidence="1">
    <location>
        <begin position="463"/>
        <end position="480"/>
    </location>
</feature>
<feature type="signal peptide" evidence="2">
    <location>
        <begin position="1"/>
        <end position="18"/>
    </location>
</feature>
<feature type="region of interest" description="Disordered" evidence="1">
    <location>
        <begin position="319"/>
        <end position="359"/>
    </location>
</feature>
<feature type="region of interest" description="Disordered" evidence="1">
    <location>
        <begin position="897"/>
        <end position="934"/>
    </location>
</feature>
<feature type="compositionally biased region" description="Basic residues" evidence="1">
    <location>
        <begin position="906"/>
        <end position="922"/>
    </location>
</feature>
<proteinExistence type="predicted"/>
<feature type="region of interest" description="Disordered" evidence="1">
    <location>
        <begin position="592"/>
        <end position="658"/>
    </location>
</feature>
<feature type="compositionally biased region" description="Polar residues" evidence="1">
    <location>
        <begin position="442"/>
        <end position="455"/>
    </location>
</feature>
<sequence>MLCFGVIVLSQIIQMFQGPRGPPQPCKKLRKDEDHPIKTITNYFSPVSKVPDKVLSSPRSSNIADYFKKCSPAAEKEKTPNAKRSSPNRDGSRGKSSLNQTPTTSKETGKLKRRGKRTSLTKRLYDVPTAVESEVVDADEVENVCGGTGFMGSDTAALLAEICGKDDELDIQSKRDQPSTAKTLSPSRTKLSSKSRKRKPDKDVKSAHLQTIRPQEVQPNVSGVPDGNSLQSDNNVKDESHEVDAGDASGDVRSTVTVSFEDFVKSQQKGEATNVPSDSKIEALDSCPPAEIDGEANATAPPNAEPSLNKVTVQAQIHLTPPLQSSSTRNKRAKRIPSIFRKKGEAEMDVPTSGRRSSEIEQAEQVFQKRKSNVVILEEDFELAVLEVENLHPSKPKSTPAERQQFLKAFKQPREIQKNGVKKSLGKKRDSEEGLAAANSPMVHNSESDAVTPSAAQDGDGGKKKKSATRASKLKKKTSRVKQNADGNTESKAEIDDEKKVKASSAPVAEQSESPAASGGPRRSSRQRKSTSPFKSPVQVSSHTDTPSCTSTPKVSTPCRKDDFYKAEVITIPSDTESPIRMRFTRVRARWSHNRSLAEDEAFTQRSRKVTGTSKTQNKAKELLEKAKAMQKNMASGETPRRRSGRHKPDKNLDSEDPAAVVEIACKSPPKPTKKNNLRSLNDVLGKKAKIKKKRNVPSGKKKSIGKPPATIVLDDSSEVSESSQDNEQFKAKREFLRSGLPESLKRHISKTAAFMEAYSLSSSSFQAAVHVQQKDGYRMWNLNMPNCPRLTGIQNANLDVPDVATLTLAIGDFTFANAKPSVHLPLRLAPSHPVFSDVIRDCLLEEIHATNPLFPGKRFLQQFLKKQSDQFVLSETKPGGPVQEVNSVDDVILIEGSEASETNTRTKRKRKDSPASKLKRLKSAENPKADTKPLDALEITVQGATRGSLSRAARKQKRGGGIPPSIEAMPAAGAADRIIEDLLWTEKYQPLNSSELVGNSVAVKRLHGWLKEWKIRAEKEENRSQISKVEKDKNDTWDHGDFKGGSDSEDDFSLCNTILISGPAGVGKTAAVYACAQELGFKVFEVNASGQRSGRQILTQLKEATQSHQVDQQGVNAQKPCFFNSHCTTKSPRKINSPKRVIASPRKVPLSPRGSCSRRGLAPKSLSNFFKVPVKQKADNTPASQEVKSKPAPIIVEDNEVKATKTQVPNTERGHGAEESHKKTATSLILFEEVDVIFDDDLGFLSAVKTFMATTKRPVILTTSDPMFSLMFDGVFEEILFHTPSIVNITSYLQVLCLAENLRTDSKDFAALLAANKCDIRQSVLNLQFWARSGGGVLRAKPLTLSGGNPSGGSRSRDDLPKCHFGCAENAIGLNNIVSPEEDLLCFVKDRICATEERSRIVQLLAEFQTTKIHFTTSNLAFLLPLPLHIVEPTKPPASTGPGAVMSNEAVESPVKMSARMRRKRQLVLLNDSDLFESDSNSSDLLNLPSSTLPPKEIDAPSHSVTPVTFERRKLTDTEKRQSSLVHQCLGSVAEFVDNMSYLDCFTHDAAERAEFRHAHWTESRIKNGLCDTLRIENNRDWWCSHSSSELKANLEALSYHKCSSDISRFLELYKTSGEELSPDLSLHVPKHDEVYFSRTTGQSEVAAKRLDVVRSVLSSKSFITLGNRQANITDYLPALRNMCRFQRLKEEEKSKRRYVTRTLSAPLCSRNVLLRSKCKCLYKVFYEIT</sequence>
<feature type="compositionally biased region" description="Basic and acidic residues" evidence="1">
    <location>
        <begin position="235"/>
        <end position="244"/>
    </location>
</feature>
<evidence type="ECO:0000313" key="4">
    <source>
        <dbReference type="Ensembl" id="ENSLLEP00000041976.1"/>
    </source>
</evidence>
<dbReference type="GO" id="GO:0061860">
    <property type="term" value="F:DNA clamp unloader activity"/>
    <property type="evidence" value="ECO:0007669"/>
    <property type="project" value="TreeGrafter"/>
</dbReference>
<feature type="compositionally biased region" description="Basic residues" evidence="1">
    <location>
        <begin position="111"/>
        <end position="120"/>
    </location>
</feature>
<evidence type="ECO:0000259" key="3">
    <source>
        <dbReference type="SMART" id="SM00382"/>
    </source>
</evidence>
<reference evidence="4" key="2">
    <citation type="submission" date="2025-09" db="UniProtKB">
        <authorList>
            <consortium name="Ensembl"/>
        </authorList>
    </citation>
    <scope>IDENTIFICATION</scope>
</reference>
<feature type="compositionally biased region" description="Basic residues" evidence="1">
    <location>
        <begin position="687"/>
        <end position="705"/>
    </location>
</feature>
<accession>A0A8C5WJ06</accession>
<dbReference type="PANTHER" id="PTHR23389:SF21">
    <property type="entry name" value="ATPASE FAMILY AAA DOMAIN-CONTAINING PROTEIN 5"/>
    <property type="match status" value="1"/>
</dbReference>
<keyword evidence="5" id="KW-1185">Reference proteome</keyword>
<feature type="compositionally biased region" description="Basic and acidic residues" evidence="1">
    <location>
        <begin position="619"/>
        <end position="628"/>
    </location>
</feature>
<dbReference type="InterPro" id="IPR003593">
    <property type="entry name" value="AAA+_ATPase"/>
</dbReference>
<dbReference type="FunFam" id="3.40.50.300:FF:000846">
    <property type="entry name" value="ATPase family AAA domain-containing protein 5"/>
    <property type="match status" value="1"/>
</dbReference>
<feature type="region of interest" description="Disordered" evidence="1">
    <location>
        <begin position="1479"/>
        <end position="1507"/>
    </location>
</feature>
<dbReference type="SUPFAM" id="SSF52540">
    <property type="entry name" value="P-loop containing nucleoside triphosphate hydrolases"/>
    <property type="match status" value="1"/>
</dbReference>
<reference evidence="4" key="1">
    <citation type="submission" date="2025-08" db="UniProtKB">
        <authorList>
            <consortium name="Ensembl"/>
        </authorList>
    </citation>
    <scope>IDENTIFICATION</scope>
</reference>
<dbReference type="Ensembl" id="ENSLLET00000043656.1">
    <property type="protein sequence ID" value="ENSLLEP00000041976.1"/>
    <property type="gene ID" value="ENSLLEG00000026505.1"/>
</dbReference>
<dbReference type="PANTHER" id="PTHR23389">
    <property type="entry name" value="CHROMOSOME TRANSMISSION FIDELITY FACTOR 18"/>
    <property type="match status" value="1"/>
</dbReference>
<feature type="region of interest" description="Disordered" evidence="1">
    <location>
        <begin position="173"/>
        <end position="253"/>
    </location>
</feature>
<dbReference type="Gene3D" id="1.10.8.60">
    <property type="match status" value="1"/>
</dbReference>
<dbReference type="OrthoDB" id="9996895at2759"/>
<dbReference type="SMART" id="SM00382">
    <property type="entry name" value="AAA"/>
    <property type="match status" value="1"/>
</dbReference>
<feature type="compositionally biased region" description="Polar residues" evidence="1">
    <location>
        <begin position="530"/>
        <end position="555"/>
    </location>
</feature>
<feature type="region of interest" description="Disordered" evidence="1">
    <location>
        <begin position="73"/>
        <end position="120"/>
    </location>
</feature>
<feature type="region of interest" description="Disordered" evidence="1">
    <location>
        <begin position="266"/>
        <end position="306"/>
    </location>
</feature>